<keyword evidence="5 7" id="KW-1133">Transmembrane helix</keyword>
<keyword evidence="6 7" id="KW-0472">Membrane</keyword>
<comment type="similarity">
    <text evidence="2">Belongs to the cation diffusion facilitator (CDF) transporter (TC 2.A.4) family.</text>
</comment>
<dbReference type="InterPro" id="IPR027470">
    <property type="entry name" value="Cation_efflux_CTD"/>
</dbReference>
<dbReference type="PANTHER" id="PTHR43840">
    <property type="entry name" value="MITOCHONDRIAL METAL TRANSPORTER 1-RELATED"/>
    <property type="match status" value="1"/>
</dbReference>
<dbReference type="InterPro" id="IPR036837">
    <property type="entry name" value="Cation_efflux_CTD_sf"/>
</dbReference>
<organism evidence="10 11">
    <name type="scientific">Arachnia propionica</name>
    <dbReference type="NCBI Taxonomy" id="1750"/>
    <lineage>
        <taxon>Bacteria</taxon>
        <taxon>Bacillati</taxon>
        <taxon>Actinomycetota</taxon>
        <taxon>Actinomycetes</taxon>
        <taxon>Propionibacteriales</taxon>
        <taxon>Propionibacteriaceae</taxon>
        <taxon>Arachnia</taxon>
    </lineage>
</organism>
<protein>
    <submittedName>
        <fullName evidence="10">Cation transporter</fullName>
    </submittedName>
</protein>
<comment type="subcellular location">
    <subcellularLocation>
        <location evidence="1">Membrane</location>
        <topology evidence="1">Multi-pass membrane protein</topology>
    </subcellularLocation>
</comment>
<evidence type="ECO:0000256" key="7">
    <source>
        <dbReference type="SAM" id="Phobius"/>
    </source>
</evidence>
<feature type="domain" description="Cation efflux protein cytoplasmic" evidence="9">
    <location>
        <begin position="197"/>
        <end position="274"/>
    </location>
</feature>
<accession>A0A3P1WSF7</accession>
<dbReference type="OrthoDB" id="9813655at2"/>
<dbReference type="PANTHER" id="PTHR43840:SF15">
    <property type="entry name" value="MITOCHONDRIAL METAL TRANSPORTER 1-RELATED"/>
    <property type="match status" value="1"/>
</dbReference>
<keyword evidence="3" id="KW-0813">Transport</keyword>
<evidence type="ECO:0000256" key="1">
    <source>
        <dbReference type="ARBA" id="ARBA00004141"/>
    </source>
</evidence>
<feature type="transmembrane region" description="Helical" evidence="7">
    <location>
        <begin position="168"/>
        <end position="185"/>
    </location>
</feature>
<feature type="transmembrane region" description="Helical" evidence="7">
    <location>
        <begin position="32"/>
        <end position="50"/>
    </location>
</feature>
<keyword evidence="4 7" id="KW-0812">Transmembrane</keyword>
<dbReference type="GO" id="GO:0015341">
    <property type="term" value="F:zinc efflux antiporter activity"/>
    <property type="evidence" value="ECO:0007669"/>
    <property type="project" value="TreeGrafter"/>
</dbReference>
<dbReference type="SUPFAM" id="SSF160240">
    <property type="entry name" value="Cation efflux protein cytoplasmic domain-like"/>
    <property type="match status" value="1"/>
</dbReference>
<dbReference type="GO" id="GO:0015086">
    <property type="term" value="F:cadmium ion transmembrane transporter activity"/>
    <property type="evidence" value="ECO:0007669"/>
    <property type="project" value="TreeGrafter"/>
</dbReference>
<dbReference type="Gene3D" id="1.20.1510.10">
    <property type="entry name" value="Cation efflux protein transmembrane domain"/>
    <property type="match status" value="1"/>
</dbReference>
<dbReference type="InterPro" id="IPR027469">
    <property type="entry name" value="Cation_efflux_TMD_sf"/>
</dbReference>
<dbReference type="InterPro" id="IPR002524">
    <property type="entry name" value="Cation_efflux"/>
</dbReference>
<sequence length="290" mass="31174">MAVGAALATILLKAGAWLVTGSVGLLADAAESVVNLVAAIVALIALKIAAKPADHNHHFGHTKAEYFSAGAEGLMIFIAAASIIVFAVQRLLSPQPLEQVGVGLAISVVASVINGAVALLLLRAGERHNSITLRADGKHLMTDVHTSAGVLVGIGLVWLTKWDWLDPVVAIAVGINILFTGYNLVKESTAGLMDIALPEADNERLRAILRSHTREGIDFHHLRTRESGARQFMEFHLLVPGEWSVKRGHDFLEDLVDEIVLEFPRMSVTGHLEPVEDPRSYEDGVEPFTG</sequence>
<evidence type="ECO:0000256" key="4">
    <source>
        <dbReference type="ARBA" id="ARBA00022692"/>
    </source>
</evidence>
<name>A0A3P1WSF7_9ACTN</name>
<dbReference type="Pfam" id="PF01545">
    <property type="entry name" value="Cation_efflux"/>
    <property type="match status" value="1"/>
</dbReference>
<dbReference type="GO" id="GO:0006882">
    <property type="term" value="P:intracellular zinc ion homeostasis"/>
    <property type="evidence" value="ECO:0007669"/>
    <property type="project" value="TreeGrafter"/>
</dbReference>
<feature type="domain" description="Cation efflux protein transmembrane" evidence="8">
    <location>
        <begin position="3"/>
        <end position="193"/>
    </location>
</feature>
<comment type="caution">
    <text evidence="10">The sequence shown here is derived from an EMBL/GenBank/DDBJ whole genome shotgun (WGS) entry which is preliminary data.</text>
</comment>
<dbReference type="EMBL" id="RQYT01000015">
    <property type="protein sequence ID" value="RRD49562.1"/>
    <property type="molecule type" value="Genomic_DNA"/>
</dbReference>
<dbReference type="GO" id="GO:0005886">
    <property type="term" value="C:plasma membrane"/>
    <property type="evidence" value="ECO:0007669"/>
    <property type="project" value="TreeGrafter"/>
</dbReference>
<dbReference type="SUPFAM" id="SSF161111">
    <property type="entry name" value="Cation efflux protein transmembrane domain-like"/>
    <property type="match status" value="1"/>
</dbReference>
<evidence type="ECO:0000259" key="8">
    <source>
        <dbReference type="Pfam" id="PF01545"/>
    </source>
</evidence>
<dbReference type="Proteomes" id="UP000280935">
    <property type="component" value="Unassembled WGS sequence"/>
</dbReference>
<proteinExistence type="inferred from homology"/>
<evidence type="ECO:0000256" key="5">
    <source>
        <dbReference type="ARBA" id="ARBA00022989"/>
    </source>
</evidence>
<dbReference type="GO" id="GO:0015093">
    <property type="term" value="F:ferrous iron transmembrane transporter activity"/>
    <property type="evidence" value="ECO:0007669"/>
    <property type="project" value="TreeGrafter"/>
</dbReference>
<evidence type="ECO:0000256" key="6">
    <source>
        <dbReference type="ARBA" id="ARBA00023136"/>
    </source>
</evidence>
<feature type="transmembrane region" description="Helical" evidence="7">
    <location>
        <begin position="71"/>
        <end position="88"/>
    </location>
</feature>
<reference evidence="10 11" key="1">
    <citation type="submission" date="2018-11" db="EMBL/GenBank/DDBJ databases">
        <title>Genomes From Bacteria Associated with the Canine Oral Cavity: a Test Case for Automated Genome-Based Taxonomic Assignment.</title>
        <authorList>
            <person name="Coil D.A."/>
            <person name="Jospin G."/>
            <person name="Darling A.E."/>
            <person name="Wallis C."/>
            <person name="Davis I.J."/>
            <person name="Harris S."/>
            <person name="Eisen J.A."/>
            <person name="Holcombe L.J."/>
            <person name="O'Flynn C."/>
        </authorList>
    </citation>
    <scope>NUCLEOTIDE SEQUENCE [LARGE SCALE GENOMIC DNA]</scope>
    <source>
        <strain evidence="10 11">OH2822_COT-296</strain>
    </source>
</reference>
<dbReference type="Gene3D" id="3.30.70.1350">
    <property type="entry name" value="Cation efflux protein, cytoplasmic domain"/>
    <property type="match status" value="1"/>
</dbReference>
<evidence type="ECO:0000313" key="10">
    <source>
        <dbReference type="EMBL" id="RRD49562.1"/>
    </source>
</evidence>
<dbReference type="Pfam" id="PF16916">
    <property type="entry name" value="ZT_dimer"/>
    <property type="match status" value="1"/>
</dbReference>
<evidence type="ECO:0000256" key="2">
    <source>
        <dbReference type="ARBA" id="ARBA00008114"/>
    </source>
</evidence>
<dbReference type="AlphaFoldDB" id="A0A3P1WSF7"/>
<evidence type="ECO:0000259" key="9">
    <source>
        <dbReference type="Pfam" id="PF16916"/>
    </source>
</evidence>
<gene>
    <name evidence="10" type="ORF">EII35_07880</name>
</gene>
<dbReference type="NCBIfam" id="TIGR01297">
    <property type="entry name" value="CDF"/>
    <property type="match status" value="1"/>
</dbReference>
<evidence type="ECO:0000256" key="3">
    <source>
        <dbReference type="ARBA" id="ARBA00022448"/>
    </source>
</evidence>
<evidence type="ECO:0000313" key="11">
    <source>
        <dbReference type="Proteomes" id="UP000280935"/>
    </source>
</evidence>
<dbReference type="InterPro" id="IPR050291">
    <property type="entry name" value="CDF_Transporter"/>
</dbReference>
<dbReference type="InterPro" id="IPR058533">
    <property type="entry name" value="Cation_efflux_TM"/>
</dbReference>
<feature type="transmembrane region" description="Helical" evidence="7">
    <location>
        <begin position="100"/>
        <end position="122"/>
    </location>
</feature>